<proteinExistence type="predicted"/>
<keyword evidence="3" id="KW-1185">Reference proteome</keyword>
<dbReference type="Proteomes" id="UP000070720">
    <property type="component" value="Chromosome 1"/>
</dbReference>
<reference key="3">
    <citation type="submission" date="2014-02" db="EMBL/GenBank/DDBJ databases">
        <title>A revised Fusarium graminearum genomic reference sequence using whole shotgun re-sequencing.</title>
        <authorList>
            <person name="King R."/>
            <person name="Urban M."/>
            <person name="Hassani-Pak K."/>
            <person name="Hammond-Kosack K."/>
        </authorList>
    </citation>
    <scope>NUCLEOTIDE SEQUENCE</scope>
    <source>
        <strain>PH-1</strain>
    </source>
</reference>
<dbReference type="KEGG" id="fgr:FGSG_12147"/>
<dbReference type="AlphaFoldDB" id="I1S5M6"/>
<accession>I1S5M6</accession>
<gene>
    <name evidence="1" type="ORF">FGRAMPH1_01T05973</name>
</gene>
<dbReference type="EMBL" id="HG970332">
    <property type="protein sequence ID" value="CEF74791.1"/>
    <property type="molecule type" value="Genomic_DNA"/>
</dbReference>
<name>I1S5M6_GIBZE</name>
<dbReference type="EnsemblFungi" id="CEF74791">
    <property type="protein sequence ID" value="CEF74791"/>
    <property type="gene ID" value="FGRRES_12147"/>
</dbReference>
<evidence type="ECO:0000313" key="1">
    <source>
        <dbReference type="EMBL" id="CEF74791.1"/>
    </source>
</evidence>
<evidence type="ECO:0000313" key="3">
    <source>
        <dbReference type="Proteomes" id="UP000070720"/>
    </source>
</evidence>
<reference evidence="2 3" key="1">
    <citation type="journal article" date="2007" name="Science">
        <title>The Fusarium graminearum genome reveals a link between localized polymorphism and pathogen specialization.</title>
        <authorList>
            <person name="Cuomo C.A."/>
            <person name="Gueldener U."/>
            <person name="Xu J.-R."/>
            <person name="Trail F."/>
            <person name="Turgeon B.G."/>
            <person name="Di Pietro A."/>
            <person name="Walton J.D."/>
            <person name="Ma L.-J."/>
            <person name="Baker S.E."/>
            <person name="Rep M."/>
            <person name="Adam G."/>
            <person name="Antoniw J."/>
            <person name="Baldwin T."/>
            <person name="Calvo S.E."/>
            <person name="Chang Y.-L."/>
            <person name="DeCaprio D."/>
            <person name="Gale L.R."/>
            <person name="Gnerre S."/>
            <person name="Goswami R.S."/>
            <person name="Hammond-Kosack K."/>
            <person name="Harris L.J."/>
            <person name="Hilburn K."/>
            <person name="Kennell J.C."/>
            <person name="Kroken S."/>
            <person name="Magnuson J.K."/>
            <person name="Mannhaupt G."/>
            <person name="Mauceli E.W."/>
            <person name="Mewes H.-W."/>
            <person name="Mitterbauer R."/>
            <person name="Muehlbauer G."/>
            <person name="Muensterkoetter M."/>
            <person name="Nelson D."/>
            <person name="O'Donnell K."/>
            <person name="Ouellet T."/>
            <person name="Qi W."/>
            <person name="Quesneville H."/>
            <person name="Roncero M.I.G."/>
            <person name="Seong K.-Y."/>
            <person name="Tetko I.V."/>
            <person name="Urban M."/>
            <person name="Waalwijk C."/>
            <person name="Ward T.J."/>
            <person name="Yao J."/>
            <person name="Birren B.W."/>
            <person name="Kistler H.C."/>
        </authorList>
    </citation>
    <scope>NUCLEOTIDE SEQUENCE [LARGE SCALE GENOMIC DNA]</scope>
    <source>
        <strain evidence="3">ATCC MYA-4620 / CBS 123657 / FGSC 9075 / NRRL 31084 / PH-1</strain>
        <strain evidence="2">PH-1 / ATCC MYA-4620 / FGSC 9075 / NRRL 31084</strain>
    </source>
</reference>
<reference evidence="1 3" key="4">
    <citation type="journal article" date="2015" name="BMC Genomics">
        <title>The completed genome sequence of the pathogenic ascomycete fungus Fusarium graminearum.</title>
        <authorList>
            <person name="King R."/>
            <person name="Urban M."/>
            <person name="Hammond-Kosack M.C."/>
            <person name="Hassani-Pak K."/>
            <person name="Hammond-Kosack K.E."/>
        </authorList>
    </citation>
    <scope>NUCLEOTIDE SEQUENCE [LARGE SCALE GENOMIC DNA]</scope>
    <source>
        <strain evidence="3">ATCC MYA-4620 / CBS 123657 / FGSC 9075 / NRRL 31084 / PH-1</strain>
        <strain evidence="1">PH-1</strain>
    </source>
</reference>
<reference evidence="2 3" key="2">
    <citation type="journal article" date="2010" name="Nature">
        <title>Comparative genomics reveals mobile pathogenicity chromosomes in Fusarium.</title>
        <authorList>
            <person name="Ma L.J."/>
            <person name="van der Does H.C."/>
            <person name="Borkovich K.A."/>
            <person name="Coleman J.J."/>
            <person name="Daboussi M.J."/>
            <person name="Di Pietro A."/>
            <person name="Dufresne M."/>
            <person name="Freitag M."/>
            <person name="Grabherr M."/>
            <person name="Henrissat B."/>
            <person name="Houterman P.M."/>
            <person name="Kang S."/>
            <person name="Shim W.B."/>
            <person name="Woloshuk C."/>
            <person name="Xie X."/>
            <person name="Xu J.R."/>
            <person name="Antoniw J."/>
            <person name="Baker S.E."/>
            <person name="Bluhm B.H."/>
            <person name="Breakspear A."/>
            <person name="Brown D.W."/>
            <person name="Butchko R.A."/>
            <person name="Chapman S."/>
            <person name="Coulson R."/>
            <person name="Coutinho P.M."/>
            <person name="Danchin E.G."/>
            <person name="Diener A."/>
            <person name="Gale L.R."/>
            <person name="Gardiner D.M."/>
            <person name="Goff S."/>
            <person name="Hammond-Kosack K.E."/>
            <person name="Hilburn K."/>
            <person name="Hua-Van A."/>
            <person name="Jonkers W."/>
            <person name="Kazan K."/>
            <person name="Kodira C.D."/>
            <person name="Koehrsen M."/>
            <person name="Kumar L."/>
            <person name="Lee Y.H."/>
            <person name="Li L."/>
            <person name="Manners J.M."/>
            <person name="Miranda-Saavedra D."/>
            <person name="Mukherjee M."/>
            <person name="Park G."/>
            <person name="Park J."/>
            <person name="Park S.Y."/>
            <person name="Proctor R.H."/>
            <person name="Regev A."/>
            <person name="Ruiz-Roldan M.C."/>
            <person name="Sain D."/>
            <person name="Sakthikumar S."/>
            <person name="Sykes S."/>
            <person name="Schwartz D.C."/>
            <person name="Turgeon B.G."/>
            <person name="Wapinski I."/>
            <person name="Yoder O."/>
            <person name="Young S."/>
            <person name="Zeng Q."/>
            <person name="Zhou S."/>
            <person name="Galagan J."/>
            <person name="Cuomo C.A."/>
            <person name="Kistler H.C."/>
            <person name="Rep M."/>
        </authorList>
    </citation>
    <scope>GENOME REANNOTATION</scope>
    <source>
        <strain evidence="3">ATCC MYA-4620 / CBS 123657 / FGSC 9075 / NRRL 31084 / PH-1</strain>
        <strain evidence="2">PH-1 / ATCC MYA-4620 / FGSC 9075 / NRRL 31084</strain>
    </source>
</reference>
<dbReference type="HOGENOM" id="CLU_2038203_0_0_1"/>
<sequence>MVSKVRVQLYNASLVPEDHASNSNRTVLLLLHKRLEGPLTIQPTCSTCHLEALAATREGRHQNVQSRIALAQRASMSRLPELDAVLVFGGCFSQAELVEVAITYTIVDSSCKIKRYSRSSL</sequence>
<dbReference type="VEuPathDB" id="FungiDB:FGRAMPH1_01G05973"/>
<protein>
    <submittedName>
        <fullName evidence="1">Chromosome 1, complete genome</fullName>
    </submittedName>
</protein>
<dbReference type="OrthoDB" id="10280786at2759"/>
<reference evidence="2" key="5">
    <citation type="submission" date="2017-01" db="UniProtKB">
        <authorList>
            <consortium name="EnsemblFungi"/>
        </authorList>
    </citation>
    <scope>IDENTIFICATION</scope>
    <source>
        <strain evidence="2">PH-1 / ATCC MYA-4620 / FGSC 9075 / NRRL 31084</strain>
    </source>
</reference>
<organism evidence="1 3">
    <name type="scientific">Gibberella zeae (strain ATCC MYA-4620 / CBS 123657 / FGSC 9075 / NRRL 31084 / PH-1)</name>
    <name type="common">Wheat head blight fungus</name>
    <name type="synonym">Fusarium graminearum</name>
    <dbReference type="NCBI Taxonomy" id="229533"/>
    <lineage>
        <taxon>Eukaryota</taxon>
        <taxon>Fungi</taxon>
        <taxon>Dikarya</taxon>
        <taxon>Ascomycota</taxon>
        <taxon>Pezizomycotina</taxon>
        <taxon>Sordariomycetes</taxon>
        <taxon>Hypocreomycetidae</taxon>
        <taxon>Hypocreales</taxon>
        <taxon>Nectriaceae</taxon>
        <taxon>Fusarium</taxon>
    </lineage>
</organism>
<dbReference type="InParanoid" id="I1S5M6"/>
<evidence type="ECO:0000313" key="2">
    <source>
        <dbReference type="EnsemblFungi" id="CEF74791"/>
    </source>
</evidence>
<dbReference type="RefSeq" id="XP_011318418.1">
    <property type="nucleotide sequence ID" value="XM_011320116.1"/>
</dbReference>